<sequence length="62" mass="6826">MSFEKVEHALHKRRKSRNIGLGAVLIGFVALVFVLTIAKVVDEGDAQRAEQALRINPPKASE</sequence>
<dbReference type="EMBL" id="QFVT01000004">
    <property type="protein sequence ID" value="PYC48064.1"/>
    <property type="molecule type" value="Genomic_DNA"/>
</dbReference>
<comment type="caution">
    <text evidence="2">The sequence shown here is derived from an EMBL/GenBank/DDBJ whole genome shotgun (WGS) entry which is preliminary data.</text>
</comment>
<name>A0A2V4MZP9_9RHOB</name>
<keyword evidence="1" id="KW-0812">Transmembrane</keyword>
<accession>A0A2V4MZP9</accession>
<evidence type="ECO:0000256" key="1">
    <source>
        <dbReference type="SAM" id="Phobius"/>
    </source>
</evidence>
<evidence type="ECO:0000313" key="3">
    <source>
        <dbReference type="Proteomes" id="UP000248012"/>
    </source>
</evidence>
<evidence type="ECO:0000313" key="2">
    <source>
        <dbReference type="EMBL" id="PYC48064.1"/>
    </source>
</evidence>
<reference evidence="2 3" key="1">
    <citation type="submission" date="2018-05" db="EMBL/GenBank/DDBJ databases">
        <title>Oceanovita maritima gen. nov., sp. nov., a marine bacterium in the family Rhodobacteraceae isolated from surface seawater of Lundu port Xiamen, China.</title>
        <authorList>
            <person name="Hetharua B.H."/>
            <person name="Min D."/>
            <person name="Liao H."/>
            <person name="Tian Y."/>
        </authorList>
    </citation>
    <scope>NUCLEOTIDE SEQUENCE [LARGE SCALE GENOMIC DNA]</scope>
    <source>
        <strain evidence="2 3">FSX-11</strain>
    </source>
</reference>
<dbReference type="OrthoDB" id="7871759at2"/>
<feature type="transmembrane region" description="Helical" evidence="1">
    <location>
        <begin position="21"/>
        <end position="41"/>
    </location>
</feature>
<organism evidence="2 3">
    <name type="scientific">Litorivita pollutaquae</name>
    <dbReference type="NCBI Taxonomy" id="2200892"/>
    <lineage>
        <taxon>Bacteria</taxon>
        <taxon>Pseudomonadati</taxon>
        <taxon>Pseudomonadota</taxon>
        <taxon>Alphaproteobacteria</taxon>
        <taxon>Rhodobacterales</taxon>
        <taxon>Paracoccaceae</taxon>
        <taxon>Litorivita</taxon>
    </lineage>
</organism>
<gene>
    <name evidence="2" type="ORF">DI396_08335</name>
</gene>
<dbReference type="Proteomes" id="UP000248012">
    <property type="component" value="Unassembled WGS sequence"/>
</dbReference>
<proteinExistence type="predicted"/>
<dbReference type="AlphaFoldDB" id="A0A2V4MZP9"/>
<keyword evidence="1" id="KW-1133">Transmembrane helix</keyword>
<keyword evidence="1" id="KW-0472">Membrane</keyword>
<dbReference type="RefSeq" id="WP_110795714.1">
    <property type="nucleotide sequence ID" value="NZ_KZ826483.1"/>
</dbReference>
<protein>
    <recommendedName>
        <fullName evidence="4">Cytochrome C oxidase assembly protein</fullName>
    </recommendedName>
</protein>
<keyword evidence="3" id="KW-1185">Reference proteome</keyword>
<evidence type="ECO:0008006" key="4">
    <source>
        <dbReference type="Google" id="ProtNLM"/>
    </source>
</evidence>